<sequence length="317" mass="33104">MVKRLEDSKICHVLGIDYPIFQGGMAWVSDAELAAAVSNAGGLGIIAAGNAPKDWLVGEIRKAKSLTDKVFAVNIMLLSPFVDEVIDAVIEEGVRVVVTGAGNPGKHFARLNENGIKIIPVVPSVSQAIRMQRNAGVVAIIAEGAEAGGHVGVTNTMAMVPQIVDSVDIPVIAAGGIGDGRGVAAAFCLGADGVQLGTRFILANECRASEAYKEKVASAKDISTTVTGMSTGHPVRVIKNKFAKKFKKLEDQGASIEELEAYGAGSLRSAVVDGECDYGSVMAGQIAGLVSKRETCKEIIDDLVNGYNQVLRGIVND</sequence>
<dbReference type="STRING" id="1261.HMPREF3195_00079"/>
<gene>
    <name evidence="6" type="ORF">HMPREF3195_00079</name>
    <name evidence="7" type="ORF">NCTC11460_00152</name>
</gene>
<dbReference type="EMBL" id="UGTB01000004">
    <property type="protein sequence ID" value="SUB60256.1"/>
    <property type="molecule type" value="Genomic_DNA"/>
</dbReference>
<evidence type="ECO:0000313" key="7">
    <source>
        <dbReference type="EMBL" id="SUB60256.1"/>
    </source>
</evidence>
<keyword evidence="4" id="KW-0288">FMN</keyword>
<dbReference type="PANTHER" id="PTHR32332:SF20">
    <property type="entry name" value="2-NITROPROPANE DIOXYGENASE-LIKE PROTEIN"/>
    <property type="match status" value="1"/>
</dbReference>
<dbReference type="GO" id="GO:0018580">
    <property type="term" value="F:nitronate monooxygenase activity"/>
    <property type="evidence" value="ECO:0007669"/>
    <property type="project" value="InterPro"/>
</dbReference>
<evidence type="ECO:0000313" key="6">
    <source>
        <dbReference type="EMBL" id="KXI14708.1"/>
    </source>
</evidence>
<reference evidence="6 8" key="1">
    <citation type="submission" date="2016-02" db="EMBL/GenBank/DDBJ databases">
        <authorList>
            <person name="Wen L."/>
            <person name="He K."/>
            <person name="Yang H."/>
        </authorList>
    </citation>
    <scope>NUCLEOTIDE SEQUENCE [LARGE SCALE GENOMIC DNA]</scope>
    <source>
        <strain evidence="6 8">MJR8628A</strain>
    </source>
</reference>
<dbReference type="PATRIC" id="fig|1261.5.peg.81"/>
<name>A0A135YZ79_9FIRM</name>
<evidence type="ECO:0000313" key="8">
    <source>
        <dbReference type="Proteomes" id="UP000070326"/>
    </source>
</evidence>
<keyword evidence="7" id="KW-0503">Monooxygenase</keyword>
<accession>A0A135YZ79</accession>
<dbReference type="RefSeq" id="WP_004167275.1">
    <property type="nucleotide sequence ID" value="NZ_CAXUJS010000011.1"/>
</dbReference>
<dbReference type="CDD" id="cd04730">
    <property type="entry name" value="NPD_like"/>
    <property type="match status" value="1"/>
</dbReference>
<dbReference type="PANTHER" id="PTHR32332">
    <property type="entry name" value="2-NITROPROPANE DIOXYGENASE"/>
    <property type="match status" value="1"/>
</dbReference>
<comment type="function">
    <text evidence="1">Nitronate monooxygenase that uses molecular oxygen to catalyze the oxidative denitrification of alkyl nitronates. Acts on propionate 3-nitronate (P3N), the presumed physiological substrate. Probably functions in the detoxification of P3N, a metabolic poison produced by plants and fungi as a defense mechanism.</text>
</comment>
<proteinExistence type="predicted"/>
<evidence type="ECO:0000256" key="4">
    <source>
        <dbReference type="ARBA" id="ARBA00022643"/>
    </source>
</evidence>
<dbReference type="InterPro" id="IPR013785">
    <property type="entry name" value="Aldolase_TIM"/>
</dbReference>
<evidence type="ECO:0000256" key="1">
    <source>
        <dbReference type="ARBA" id="ARBA00003535"/>
    </source>
</evidence>
<reference evidence="7 9" key="2">
    <citation type="submission" date="2018-06" db="EMBL/GenBank/DDBJ databases">
        <authorList>
            <consortium name="Pathogen Informatics"/>
            <person name="Doyle S."/>
        </authorList>
    </citation>
    <scope>NUCLEOTIDE SEQUENCE [LARGE SCALE GENOMIC DNA]</scope>
    <source>
        <strain evidence="7 9">NCTC11460</strain>
    </source>
</reference>
<dbReference type="eggNOG" id="COG2070">
    <property type="taxonomic scope" value="Bacteria"/>
</dbReference>
<dbReference type="AlphaFoldDB" id="A0A135YZ79"/>
<evidence type="ECO:0000313" key="9">
    <source>
        <dbReference type="Proteomes" id="UP000255101"/>
    </source>
</evidence>
<dbReference type="Proteomes" id="UP000070326">
    <property type="component" value="Unassembled WGS sequence"/>
</dbReference>
<evidence type="ECO:0000256" key="2">
    <source>
        <dbReference type="ARBA" id="ARBA00013457"/>
    </source>
</evidence>
<dbReference type="SUPFAM" id="SSF51412">
    <property type="entry name" value="Inosine monophosphate dehydrogenase (IMPDH)"/>
    <property type="match status" value="1"/>
</dbReference>
<dbReference type="Gene3D" id="3.20.20.70">
    <property type="entry name" value="Aldolase class I"/>
    <property type="match status" value="1"/>
</dbReference>
<organism evidence="6 8">
    <name type="scientific">Peptostreptococcus anaerobius</name>
    <dbReference type="NCBI Taxonomy" id="1261"/>
    <lineage>
        <taxon>Bacteria</taxon>
        <taxon>Bacillati</taxon>
        <taxon>Bacillota</taxon>
        <taxon>Clostridia</taxon>
        <taxon>Peptostreptococcales</taxon>
        <taxon>Peptostreptococcaceae</taxon>
        <taxon>Peptostreptococcus</taxon>
    </lineage>
</organism>
<dbReference type="EMBL" id="LSQZ01000002">
    <property type="protein sequence ID" value="KXI14708.1"/>
    <property type="molecule type" value="Genomic_DNA"/>
</dbReference>
<evidence type="ECO:0000256" key="5">
    <source>
        <dbReference type="ARBA" id="ARBA00023002"/>
    </source>
</evidence>
<dbReference type="Pfam" id="PF03060">
    <property type="entry name" value="NMO"/>
    <property type="match status" value="1"/>
</dbReference>
<dbReference type="Proteomes" id="UP000255101">
    <property type="component" value="Unassembled WGS sequence"/>
</dbReference>
<dbReference type="InterPro" id="IPR004136">
    <property type="entry name" value="NMO"/>
</dbReference>
<keyword evidence="3" id="KW-0285">Flavoprotein</keyword>
<evidence type="ECO:0000256" key="3">
    <source>
        <dbReference type="ARBA" id="ARBA00022630"/>
    </source>
</evidence>
<keyword evidence="5 7" id="KW-0560">Oxidoreductase</keyword>
<protein>
    <recommendedName>
        <fullName evidence="2">Probable nitronate monooxygenase</fullName>
    </recommendedName>
</protein>